<dbReference type="InterPro" id="IPR001867">
    <property type="entry name" value="OmpR/PhoB-type_DNA-bd"/>
</dbReference>
<dbReference type="CDD" id="cd00383">
    <property type="entry name" value="trans_reg_C"/>
    <property type="match status" value="1"/>
</dbReference>
<dbReference type="PANTHER" id="PTHR48111">
    <property type="entry name" value="REGULATOR OF RPOS"/>
    <property type="match status" value="1"/>
</dbReference>
<reference evidence="11" key="1">
    <citation type="journal article" date="2019" name="Int. J. Syst. Evol. Microbiol.">
        <title>The Global Catalogue of Microorganisms (GCM) 10K type strain sequencing project: providing services to taxonomists for standard genome sequencing and annotation.</title>
        <authorList>
            <consortium name="The Broad Institute Genomics Platform"/>
            <consortium name="The Broad Institute Genome Sequencing Center for Infectious Disease"/>
            <person name="Wu L."/>
            <person name="Ma J."/>
        </authorList>
    </citation>
    <scope>NUCLEOTIDE SEQUENCE [LARGE SCALE GENOMIC DNA]</scope>
    <source>
        <strain evidence="11">CGMCC 1.7064</strain>
    </source>
</reference>
<dbReference type="GO" id="GO:0003677">
    <property type="term" value="F:DNA binding"/>
    <property type="evidence" value="ECO:0007669"/>
    <property type="project" value="UniProtKB-KW"/>
</dbReference>
<dbReference type="Proteomes" id="UP000642509">
    <property type="component" value="Unassembled WGS sequence"/>
</dbReference>
<dbReference type="SUPFAM" id="SSF52172">
    <property type="entry name" value="CheY-like"/>
    <property type="match status" value="1"/>
</dbReference>
<dbReference type="Gene3D" id="1.10.10.10">
    <property type="entry name" value="Winged helix-like DNA-binding domain superfamily/Winged helix DNA-binding domain"/>
    <property type="match status" value="1"/>
</dbReference>
<evidence type="ECO:0000256" key="6">
    <source>
        <dbReference type="PROSITE-ProRule" id="PRU00169"/>
    </source>
</evidence>
<dbReference type="SMART" id="SM00862">
    <property type="entry name" value="Trans_reg_C"/>
    <property type="match status" value="1"/>
</dbReference>
<comment type="caution">
    <text evidence="10">The sequence shown here is derived from an EMBL/GenBank/DDBJ whole genome shotgun (WGS) entry which is preliminary data.</text>
</comment>
<sequence length="257" mass="27267">MTTAVHPHRTAGAHRPDLVMALSGILRVLVVGNPDQVLEGTDDEHLAAGLEVFTAADGSAGLLMAGELKPDLVVAHAELGGVDVVAFVSAVRRWSLVPVLVTIPAQTGSVDTAFRVLEAGANGLCHGILDARRLVEVAGRTLPRRPGRSRRLILGPLVLDCGSMVLSGEQGQTQLSVKEYLVLVELMSASPQIRTAAELVEAGGFPQRQQSKALPVTIGRLRRKLGAVEVDGGRYLTTIRRVGYRMGLPDSRPTNQG</sequence>
<keyword evidence="5" id="KW-0804">Transcription</keyword>
<evidence type="ECO:0000256" key="1">
    <source>
        <dbReference type="ARBA" id="ARBA00022553"/>
    </source>
</evidence>
<name>A0ABQ2MAG8_9MICC</name>
<evidence type="ECO:0000256" key="7">
    <source>
        <dbReference type="PROSITE-ProRule" id="PRU01091"/>
    </source>
</evidence>
<keyword evidence="4 7" id="KW-0238">DNA-binding</keyword>
<evidence type="ECO:0000256" key="4">
    <source>
        <dbReference type="ARBA" id="ARBA00023125"/>
    </source>
</evidence>
<keyword evidence="3" id="KW-0805">Transcription regulation</keyword>
<accession>A0ABQ2MAG8</accession>
<protein>
    <submittedName>
        <fullName evidence="10">DNA-binding response regulator</fullName>
    </submittedName>
</protein>
<feature type="domain" description="OmpR/PhoB-type" evidence="9">
    <location>
        <begin position="149"/>
        <end position="248"/>
    </location>
</feature>
<keyword evidence="2" id="KW-0902">Two-component regulatory system</keyword>
<dbReference type="InterPro" id="IPR016032">
    <property type="entry name" value="Sig_transdc_resp-reg_C-effctor"/>
</dbReference>
<evidence type="ECO:0000313" key="11">
    <source>
        <dbReference type="Proteomes" id="UP000642509"/>
    </source>
</evidence>
<dbReference type="SUPFAM" id="SSF46894">
    <property type="entry name" value="C-terminal effector domain of the bipartite response regulators"/>
    <property type="match status" value="1"/>
</dbReference>
<dbReference type="EMBL" id="BMLQ01000010">
    <property type="protein sequence ID" value="GGO48825.1"/>
    <property type="molecule type" value="Genomic_DNA"/>
</dbReference>
<feature type="DNA-binding region" description="OmpR/PhoB-type" evidence="7">
    <location>
        <begin position="149"/>
        <end position="248"/>
    </location>
</feature>
<dbReference type="InterPro" id="IPR011006">
    <property type="entry name" value="CheY-like_superfamily"/>
</dbReference>
<dbReference type="InterPro" id="IPR036388">
    <property type="entry name" value="WH-like_DNA-bd_sf"/>
</dbReference>
<feature type="domain" description="Response regulatory" evidence="8">
    <location>
        <begin position="27"/>
        <end position="142"/>
    </location>
</feature>
<keyword evidence="1" id="KW-0597">Phosphoprotein</keyword>
<dbReference type="InterPro" id="IPR039420">
    <property type="entry name" value="WalR-like"/>
</dbReference>
<evidence type="ECO:0000256" key="3">
    <source>
        <dbReference type="ARBA" id="ARBA00023015"/>
    </source>
</evidence>
<evidence type="ECO:0000259" key="9">
    <source>
        <dbReference type="PROSITE" id="PS51755"/>
    </source>
</evidence>
<dbReference type="Gene3D" id="3.40.50.2300">
    <property type="match status" value="1"/>
</dbReference>
<comment type="caution">
    <text evidence="6">Lacks conserved residue(s) required for the propagation of feature annotation.</text>
</comment>
<dbReference type="Pfam" id="PF00486">
    <property type="entry name" value="Trans_reg_C"/>
    <property type="match status" value="1"/>
</dbReference>
<proteinExistence type="predicted"/>
<gene>
    <name evidence="10" type="primary">mtrA</name>
    <name evidence="10" type="ORF">GCM10010977_29320</name>
</gene>
<evidence type="ECO:0000259" key="8">
    <source>
        <dbReference type="PROSITE" id="PS50110"/>
    </source>
</evidence>
<dbReference type="PANTHER" id="PTHR48111:SF1">
    <property type="entry name" value="TWO-COMPONENT RESPONSE REGULATOR ORR33"/>
    <property type="match status" value="1"/>
</dbReference>
<dbReference type="PROSITE" id="PS50110">
    <property type="entry name" value="RESPONSE_REGULATORY"/>
    <property type="match status" value="1"/>
</dbReference>
<evidence type="ECO:0000256" key="2">
    <source>
        <dbReference type="ARBA" id="ARBA00023012"/>
    </source>
</evidence>
<dbReference type="InterPro" id="IPR001789">
    <property type="entry name" value="Sig_transdc_resp-reg_receiver"/>
</dbReference>
<organism evidence="10 11">
    <name type="scientific">Citricoccus zhacaiensis</name>
    <dbReference type="NCBI Taxonomy" id="489142"/>
    <lineage>
        <taxon>Bacteria</taxon>
        <taxon>Bacillati</taxon>
        <taxon>Actinomycetota</taxon>
        <taxon>Actinomycetes</taxon>
        <taxon>Micrococcales</taxon>
        <taxon>Micrococcaceae</taxon>
        <taxon>Citricoccus</taxon>
    </lineage>
</organism>
<evidence type="ECO:0000313" key="10">
    <source>
        <dbReference type="EMBL" id="GGO48825.1"/>
    </source>
</evidence>
<dbReference type="RefSeq" id="WP_159554241.1">
    <property type="nucleotide sequence ID" value="NZ_BAAAOU010000010.1"/>
</dbReference>
<evidence type="ECO:0000256" key="5">
    <source>
        <dbReference type="ARBA" id="ARBA00023163"/>
    </source>
</evidence>
<keyword evidence="11" id="KW-1185">Reference proteome</keyword>
<dbReference type="PROSITE" id="PS51755">
    <property type="entry name" value="OMPR_PHOB"/>
    <property type="match status" value="1"/>
</dbReference>